<keyword evidence="1" id="KW-0560">Oxidoreductase</keyword>
<dbReference type="EMBL" id="QLUW01000002">
    <property type="protein sequence ID" value="RAP76566.1"/>
    <property type="molecule type" value="Genomic_DNA"/>
</dbReference>
<dbReference type="Pfam" id="PF05721">
    <property type="entry name" value="PhyH"/>
    <property type="match status" value="1"/>
</dbReference>
<dbReference type="OrthoDB" id="7359449at2"/>
<evidence type="ECO:0000313" key="2">
    <source>
        <dbReference type="Proteomes" id="UP000249260"/>
    </source>
</evidence>
<dbReference type="Proteomes" id="UP000249260">
    <property type="component" value="Unassembled WGS sequence"/>
</dbReference>
<dbReference type="SUPFAM" id="SSF51197">
    <property type="entry name" value="Clavaminate synthase-like"/>
    <property type="match status" value="1"/>
</dbReference>
<evidence type="ECO:0000313" key="1">
    <source>
        <dbReference type="EMBL" id="RAP76566.1"/>
    </source>
</evidence>
<keyword evidence="1" id="KW-0223">Dioxygenase</keyword>
<protein>
    <submittedName>
        <fullName evidence="1">Phytanoyl-CoA dioxygenase</fullName>
    </submittedName>
</protein>
<dbReference type="AlphaFoldDB" id="A0A328U939"/>
<dbReference type="GO" id="GO:0005506">
    <property type="term" value="F:iron ion binding"/>
    <property type="evidence" value="ECO:0007669"/>
    <property type="project" value="UniProtKB-ARBA"/>
</dbReference>
<dbReference type="InterPro" id="IPR008775">
    <property type="entry name" value="Phytyl_CoA_dOase-like"/>
</dbReference>
<proteinExistence type="predicted"/>
<accession>A0A328U939</accession>
<reference evidence="1 2" key="1">
    <citation type="submission" date="2018-06" db="EMBL/GenBank/DDBJ databases">
        <title>Paenibacillus montanisoli sp. nov., isolated from mountain area soil.</title>
        <authorList>
            <person name="Wu M."/>
        </authorList>
    </citation>
    <scope>NUCLEOTIDE SEQUENCE [LARGE SCALE GENOMIC DNA]</scope>
    <source>
        <strain evidence="1 2">RA17</strain>
    </source>
</reference>
<dbReference type="PANTHER" id="PTHR20883:SF48">
    <property type="entry name" value="ECTOINE DIOXYGENASE"/>
    <property type="match status" value="1"/>
</dbReference>
<organism evidence="1 2">
    <name type="scientific">Paenibacillus montanisoli</name>
    <dbReference type="NCBI Taxonomy" id="2081970"/>
    <lineage>
        <taxon>Bacteria</taxon>
        <taxon>Bacillati</taxon>
        <taxon>Bacillota</taxon>
        <taxon>Bacilli</taxon>
        <taxon>Bacillales</taxon>
        <taxon>Paenibacillaceae</taxon>
        <taxon>Paenibacillus</taxon>
    </lineage>
</organism>
<dbReference type="Gene3D" id="2.60.120.620">
    <property type="entry name" value="q2cbj1_9rhob like domain"/>
    <property type="match status" value="1"/>
</dbReference>
<comment type="caution">
    <text evidence="1">The sequence shown here is derived from an EMBL/GenBank/DDBJ whole genome shotgun (WGS) entry which is preliminary data.</text>
</comment>
<dbReference type="PANTHER" id="PTHR20883">
    <property type="entry name" value="PHYTANOYL-COA DIOXYGENASE DOMAIN CONTAINING 1"/>
    <property type="match status" value="1"/>
</dbReference>
<dbReference type="RefSeq" id="WP_112882784.1">
    <property type="nucleotide sequence ID" value="NZ_QLUW01000002.1"/>
</dbReference>
<keyword evidence="2" id="KW-1185">Reference proteome</keyword>
<name>A0A328U939_9BACL</name>
<dbReference type="GO" id="GO:0016706">
    <property type="term" value="F:2-oxoglutarate-dependent dioxygenase activity"/>
    <property type="evidence" value="ECO:0007669"/>
    <property type="project" value="UniProtKB-ARBA"/>
</dbReference>
<gene>
    <name evidence="1" type="ORF">DL346_14445</name>
</gene>
<sequence>MSGIKSMKSIQDRAKHEQLIRDGYCVFENILDNNFLQQLRAITDQWVDRQTEEDKRHNRSTGSMIPTWKEPFIARLIAHPKALEALASIGFPEPKFSSGYIISKPAQSPPLFWHHDYAAWDDPAGFDEMPQQLFLMYYLVDTTAHNGCLRVIPGTHVHDNPLHVELEDAHDPKLKEAENLNLPAFSVRKDEVDVTVRAGDLVVGDSRLLHASQANQSNERRTVITLWYHPDMAALAEPVQAYIEGMSIGYAEQLEGKKPDIWPEWAIQTVEPLLARYKGDAEPLAYNRKRPMRGL</sequence>